<feature type="region of interest" description="Disordered" evidence="1">
    <location>
        <begin position="93"/>
        <end position="159"/>
    </location>
</feature>
<feature type="region of interest" description="Disordered" evidence="1">
    <location>
        <begin position="1"/>
        <end position="58"/>
    </location>
</feature>
<dbReference type="Proteomes" id="UP001530293">
    <property type="component" value="Unassembled WGS sequence"/>
</dbReference>
<feature type="compositionally biased region" description="Basic and acidic residues" evidence="1">
    <location>
        <begin position="274"/>
        <end position="284"/>
    </location>
</feature>
<feature type="region of interest" description="Disordered" evidence="1">
    <location>
        <begin position="215"/>
        <end position="264"/>
    </location>
</feature>
<proteinExistence type="predicted"/>
<sequence>MANAATAKRGAGLKCSNEGMDSKHSASASAGRMSSAAAGNAKQTKRPTKSAAIELAPSDAPLSEKRRIAALISWQKRRKGSVIKRTTLKSMQVYKRKSSEISAPVTPPPQPAVKRSMQKQKAVANPTPPAAARAQPPPAKRKRSGAGSSGKVLTDAEKFSEIRREAAKLGWERRRIQLAAAAAAVAAKAKPRSVTEIRREAAKLGWEKRKKLLAAESSMSGLSTLDDSSSADEDTRSSTQAAPVDSPSGVKASTASRRKTYSASSRRKAAILGWEKRRSEKAERMSASPSPIPYDTSAFAMMLSKPHQSTKEIDNVRHGIKRSRRLADDSSDSYEDEVKRIAQLVAYLRVSRGWIEFQPSSRLGSGTAIQGFIPSSIATFIRNGTISQRTVLEHGTLGVHYALDWDGYGGLKDMLATFGEDYAPYPTEEMLEQSRVTEWELGEDLPWKEWAESEEEKLVLRATEKQESIALATNRVDDMEEMMHVAKLLANLDRTSAEDCSDTGSMIEEDDRMVEEEDPSTTHSASSSGSSDQYNDSEKDCKAEEILSNNSSVVKACETQWKGDDLITQPHNYFQHWNFGLC</sequence>
<feature type="compositionally biased region" description="Low complexity" evidence="1">
    <location>
        <begin position="521"/>
        <end position="531"/>
    </location>
</feature>
<feature type="region of interest" description="Disordered" evidence="1">
    <location>
        <begin position="512"/>
        <end position="543"/>
    </location>
</feature>
<feature type="compositionally biased region" description="Polar residues" evidence="1">
    <location>
        <begin position="217"/>
        <end position="228"/>
    </location>
</feature>
<dbReference type="AlphaFoldDB" id="A0ABD3MQV1"/>
<feature type="compositionally biased region" description="Low complexity" evidence="1">
    <location>
        <begin position="25"/>
        <end position="41"/>
    </location>
</feature>
<reference evidence="2 3" key="1">
    <citation type="submission" date="2024-10" db="EMBL/GenBank/DDBJ databases">
        <title>Updated reference genomes for cyclostephanoid diatoms.</title>
        <authorList>
            <person name="Roberts W.R."/>
            <person name="Alverson A.J."/>
        </authorList>
    </citation>
    <scope>NUCLEOTIDE SEQUENCE [LARGE SCALE GENOMIC DNA]</scope>
    <source>
        <strain evidence="2 3">AJA232-27</strain>
    </source>
</reference>
<gene>
    <name evidence="2" type="ORF">ACHAWU_001017</name>
</gene>
<feature type="region of interest" description="Disordered" evidence="1">
    <location>
        <begin position="272"/>
        <end position="291"/>
    </location>
</feature>
<keyword evidence="3" id="KW-1185">Reference proteome</keyword>
<evidence type="ECO:0000313" key="3">
    <source>
        <dbReference type="Proteomes" id="UP001530293"/>
    </source>
</evidence>
<protein>
    <submittedName>
        <fullName evidence="2">Uncharacterized protein</fullName>
    </submittedName>
</protein>
<accession>A0ABD3MQV1</accession>
<organism evidence="2 3">
    <name type="scientific">Discostella pseudostelligera</name>
    <dbReference type="NCBI Taxonomy" id="259834"/>
    <lineage>
        <taxon>Eukaryota</taxon>
        <taxon>Sar</taxon>
        <taxon>Stramenopiles</taxon>
        <taxon>Ochrophyta</taxon>
        <taxon>Bacillariophyta</taxon>
        <taxon>Coscinodiscophyceae</taxon>
        <taxon>Thalassiosirophycidae</taxon>
        <taxon>Stephanodiscales</taxon>
        <taxon>Stephanodiscaceae</taxon>
        <taxon>Discostella</taxon>
    </lineage>
</organism>
<feature type="compositionally biased region" description="Low complexity" evidence="1">
    <location>
        <begin position="122"/>
        <end position="134"/>
    </location>
</feature>
<evidence type="ECO:0000256" key="1">
    <source>
        <dbReference type="SAM" id="MobiDB-lite"/>
    </source>
</evidence>
<dbReference type="EMBL" id="JALLBG020000130">
    <property type="protein sequence ID" value="KAL3762870.1"/>
    <property type="molecule type" value="Genomic_DNA"/>
</dbReference>
<name>A0ABD3MQV1_9STRA</name>
<comment type="caution">
    <text evidence="2">The sequence shown here is derived from an EMBL/GenBank/DDBJ whole genome shotgun (WGS) entry which is preliminary data.</text>
</comment>
<evidence type="ECO:0000313" key="2">
    <source>
        <dbReference type="EMBL" id="KAL3762870.1"/>
    </source>
</evidence>